<dbReference type="Pfam" id="PF01408">
    <property type="entry name" value="GFO_IDH_MocA"/>
    <property type="match status" value="1"/>
</dbReference>
<dbReference type="EMBL" id="JAANNP010000043">
    <property type="protein sequence ID" value="NHC15641.1"/>
    <property type="molecule type" value="Genomic_DNA"/>
</dbReference>
<protein>
    <submittedName>
        <fullName evidence="2">Gfo/Idh/MocA family oxidoreductase</fullName>
    </submittedName>
</protein>
<name>A0ABX0GXD6_9ACTN</name>
<dbReference type="Gene3D" id="3.40.50.720">
    <property type="entry name" value="NAD(P)-binding Rossmann-like Domain"/>
    <property type="match status" value="1"/>
</dbReference>
<gene>
    <name evidence="2" type="ORF">G9H71_17815</name>
</gene>
<evidence type="ECO:0000313" key="2">
    <source>
        <dbReference type="EMBL" id="NHC15641.1"/>
    </source>
</evidence>
<dbReference type="InterPro" id="IPR036291">
    <property type="entry name" value="NAD(P)-bd_dom_sf"/>
</dbReference>
<feature type="non-terminal residue" evidence="2">
    <location>
        <position position="107"/>
    </location>
</feature>
<dbReference type="InterPro" id="IPR000683">
    <property type="entry name" value="Gfo/Idh/MocA-like_OxRdtase_N"/>
</dbReference>
<dbReference type="SUPFAM" id="SSF51735">
    <property type="entry name" value="NAD(P)-binding Rossmann-fold domains"/>
    <property type="match status" value="1"/>
</dbReference>
<accession>A0ABX0GXD6</accession>
<proteinExistence type="predicted"/>
<evidence type="ECO:0000313" key="3">
    <source>
        <dbReference type="Proteomes" id="UP000800981"/>
    </source>
</evidence>
<keyword evidence="3" id="KW-1185">Reference proteome</keyword>
<sequence length="107" mass="11556">MNGVTGRMGYRQHLLRSVLAIRDDGGVLLPDGSRLQVEPVLVGRRAERLAEIAELHGVAEFSTDLDAVLADRTAAVYFDAQVTSERTKAILKAAAAGKHVYTEKPIA</sequence>
<reference evidence="2 3" key="1">
    <citation type="submission" date="2020-03" db="EMBL/GenBank/DDBJ databases">
        <title>Two novel Motilibacter sp.</title>
        <authorList>
            <person name="Liu S."/>
        </authorList>
    </citation>
    <scope>NUCLEOTIDE SEQUENCE [LARGE SCALE GENOMIC DNA]</scope>
    <source>
        <strain evidence="2 3">E257</strain>
    </source>
</reference>
<dbReference type="Proteomes" id="UP000800981">
    <property type="component" value="Unassembled WGS sequence"/>
</dbReference>
<comment type="caution">
    <text evidence="2">The sequence shown here is derived from an EMBL/GenBank/DDBJ whole genome shotgun (WGS) entry which is preliminary data.</text>
</comment>
<organism evidence="2 3">
    <name type="scientific">Motilibacter deserti</name>
    <dbReference type="NCBI Taxonomy" id="2714956"/>
    <lineage>
        <taxon>Bacteria</taxon>
        <taxon>Bacillati</taxon>
        <taxon>Actinomycetota</taxon>
        <taxon>Actinomycetes</taxon>
        <taxon>Motilibacterales</taxon>
        <taxon>Motilibacteraceae</taxon>
        <taxon>Motilibacter</taxon>
    </lineage>
</organism>
<evidence type="ECO:0000259" key="1">
    <source>
        <dbReference type="Pfam" id="PF01408"/>
    </source>
</evidence>
<feature type="domain" description="Gfo/Idh/MocA-like oxidoreductase N-terminal" evidence="1">
    <location>
        <begin position="41"/>
        <end position="107"/>
    </location>
</feature>